<keyword evidence="3" id="KW-1185">Reference proteome</keyword>
<evidence type="ECO:0008006" key="4">
    <source>
        <dbReference type="Google" id="ProtNLM"/>
    </source>
</evidence>
<feature type="transmembrane region" description="Helical" evidence="1">
    <location>
        <begin position="113"/>
        <end position="133"/>
    </location>
</feature>
<comment type="caution">
    <text evidence="2">The sequence shown here is derived from an EMBL/GenBank/DDBJ whole genome shotgun (WGS) entry which is preliminary data.</text>
</comment>
<proteinExistence type="predicted"/>
<feature type="transmembrane region" description="Helical" evidence="1">
    <location>
        <begin position="202"/>
        <end position="220"/>
    </location>
</feature>
<dbReference type="Proteomes" id="UP000678243">
    <property type="component" value="Unassembled WGS sequence"/>
</dbReference>
<dbReference type="EMBL" id="JAGTUK010000001">
    <property type="protein sequence ID" value="MBS0022608.1"/>
    <property type="molecule type" value="Genomic_DNA"/>
</dbReference>
<keyword evidence="1" id="KW-0472">Membrane</keyword>
<keyword evidence="1" id="KW-0812">Transmembrane</keyword>
<feature type="transmembrane region" description="Helical" evidence="1">
    <location>
        <begin position="278"/>
        <end position="299"/>
    </location>
</feature>
<feature type="transmembrane region" description="Helical" evidence="1">
    <location>
        <begin position="311"/>
        <end position="331"/>
    </location>
</feature>
<feature type="transmembrane region" description="Helical" evidence="1">
    <location>
        <begin position="180"/>
        <end position="196"/>
    </location>
</feature>
<evidence type="ECO:0000256" key="1">
    <source>
        <dbReference type="SAM" id="Phobius"/>
    </source>
</evidence>
<evidence type="ECO:0000313" key="2">
    <source>
        <dbReference type="EMBL" id="MBS0022608.1"/>
    </source>
</evidence>
<gene>
    <name evidence="2" type="ORF">KE274_00655</name>
</gene>
<keyword evidence="1" id="KW-1133">Transmembrane helix</keyword>
<feature type="transmembrane region" description="Helical" evidence="1">
    <location>
        <begin position="227"/>
        <end position="251"/>
    </location>
</feature>
<feature type="transmembrane region" description="Helical" evidence="1">
    <location>
        <begin position="153"/>
        <end position="173"/>
    </location>
</feature>
<sequence>MHGGARRELTGWLAALAIALVAAGQLAATPRSELLFRDGDSLVVALIGRAVLGGDGVGEWALSSVLFLPETAVHVVLAALLPLGVNGLLAVNAVVNLLGFYGVARLVAGRRRAGSAPVAWSLAAFGAFAALVLTESSASRDALELASLPLTTTYYAATTIGVVAAIGLARRFLDRPRGGVALLVAFGATAAVSTLSNPLFAAWAAVPLLAVLAWLAFSAASRRRALLLAVVLLGGTALGFLGRIPFAAWIANTGAGYVQPWRWAESLRLYAGLFAERLSTLPGVLAVAAVVALLCLAVVRSVREREPGARLVAAVAWVAPVLVLLGAVALGTQAARYLQPLAFVPVLALVADPRVLRSSGRAVRVVVAATGALLLVAGGLSVPRLAAAAQAPDADLACVTDWVDASGRTGAGQFWTMRLPKLHLADPSRLVQVDHALNGYAWLVDRRDFAVGEVSFLVEDAQTVPWQLPAGAGPFDTVECGRYRILDFGETPLRLGPAHS</sequence>
<accession>A0ABS5II25</accession>
<protein>
    <recommendedName>
        <fullName evidence="4">4-amino-4-deoxy-L-arabinose transferase</fullName>
    </recommendedName>
</protein>
<organism evidence="2 3">
    <name type="scientific">Microbacterium paraoxydans</name>
    <dbReference type="NCBI Taxonomy" id="199592"/>
    <lineage>
        <taxon>Bacteria</taxon>
        <taxon>Bacillati</taxon>
        <taxon>Actinomycetota</taxon>
        <taxon>Actinomycetes</taxon>
        <taxon>Micrococcales</taxon>
        <taxon>Microbacteriaceae</taxon>
        <taxon>Microbacterium</taxon>
    </lineage>
</organism>
<evidence type="ECO:0000313" key="3">
    <source>
        <dbReference type="Proteomes" id="UP000678243"/>
    </source>
</evidence>
<feature type="transmembrane region" description="Helical" evidence="1">
    <location>
        <begin position="72"/>
        <end position="101"/>
    </location>
</feature>
<dbReference type="RefSeq" id="WP_211539869.1">
    <property type="nucleotide sequence ID" value="NZ_JAGTUK010000001.1"/>
</dbReference>
<name>A0ABS5II25_9MICO</name>
<reference evidence="2 3" key="1">
    <citation type="submission" date="2021-04" db="EMBL/GenBank/DDBJ databases">
        <title>Whole genome analysis of root endophytic bacterium Microbacterium paraoxydans ku-mp colonizing RP-bio226 rice variety.</title>
        <authorList>
            <person name="Ulaganathan K."/>
            <person name="Latha B."/>
        </authorList>
    </citation>
    <scope>NUCLEOTIDE SEQUENCE [LARGE SCALE GENOMIC DNA]</scope>
    <source>
        <strain evidence="3">ku-mp</strain>
    </source>
</reference>